<reference evidence="2" key="1">
    <citation type="journal article" date="2021" name="Proc. Natl. Acad. Sci. U.S.A.">
        <title>A Catalog of Tens of Thousands of Viruses from Human Metagenomes Reveals Hidden Associations with Chronic Diseases.</title>
        <authorList>
            <person name="Tisza M.J."/>
            <person name="Buck C.B."/>
        </authorList>
    </citation>
    <scope>NUCLEOTIDE SEQUENCE</scope>
    <source>
        <strain evidence="2">CtZHD14</strain>
    </source>
</reference>
<keyword evidence="2" id="KW-0547">Nucleotide-binding</keyword>
<dbReference type="PANTHER" id="PTHR30153:SF2">
    <property type="entry name" value="REPLICATIVE DNA HELICASE"/>
    <property type="match status" value="1"/>
</dbReference>
<dbReference type="GO" id="GO:0003678">
    <property type="term" value="F:DNA helicase activity"/>
    <property type="evidence" value="ECO:0007669"/>
    <property type="project" value="InterPro"/>
</dbReference>
<dbReference type="PANTHER" id="PTHR30153">
    <property type="entry name" value="REPLICATIVE DNA HELICASE DNAB"/>
    <property type="match status" value="1"/>
</dbReference>
<organism evidence="2">
    <name type="scientific">Siphoviridae sp. ctZHD14</name>
    <dbReference type="NCBI Taxonomy" id="2827891"/>
    <lineage>
        <taxon>Viruses</taxon>
        <taxon>Duplodnaviria</taxon>
        <taxon>Heunggongvirae</taxon>
        <taxon>Uroviricota</taxon>
        <taxon>Caudoviricetes</taxon>
    </lineage>
</organism>
<feature type="domain" description="SF4 helicase" evidence="1">
    <location>
        <begin position="208"/>
        <end position="407"/>
    </location>
</feature>
<dbReference type="InterPro" id="IPR016136">
    <property type="entry name" value="DNA_helicase_N/primase_C"/>
</dbReference>
<accession>A0A8S5SVQ5</accession>
<dbReference type="Gene3D" id="1.10.860.10">
    <property type="entry name" value="DNAb Helicase, Chain A"/>
    <property type="match status" value="1"/>
</dbReference>
<sequence length="511" mass="57834">MAGSKYYDANAAIQVIGCVLNNPSLLDQTDAYSFGETDFNCNEFHRVIFGAVYTLHGSGTEKITTSVVEDYLKDKEKSWGVYKANSGSDWLHQAYIQAEPMNFQYYYDKLKKMTLLRTYNDIGLNLDWIYDPDNILNLQKKEEQEKALDNMTLQEIAEEIENRVVRVKELIVDNDTNESRQAGQGLRELLEELKKNPIQGYPLYDPVLNEIALGARSGTFYLRSAGTGVGKSRTAMADALYLGCSEIWDKEKKEWIECGVKVPNVFISVELDYDELQTMAVAFVSGVSEAKIIQGGADFDEQERIEKATKIVEESETYFEYMPDYSMRDVENCIKRNIRTRKATAVFFDYLTSSMSIIEEVTKASGGMRIREDQVLFLLASKIKDIAGKYKVFISSSSQLNGSFKTERILDQNVLAGAKAMANRVDFGSIMVDVVQEDLDALETLLGGMDVEEPNIKMSVYKNRRGKTNRVILWMKADKGTCRYETLIDKKSGRALVTDFDYNLVDVMGGE</sequence>
<dbReference type="EMBL" id="BK032687">
    <property type="protein sequence ID" value="DAF55157.1"/>
    <property type="molecule type" value="Genomic_DNA"/>
</dbReference>
<dbReference type="InterPro" id="IPR036185">
    <property type="entry name" value="DNA_heli_DnaB-like_N_sf"/>
</dbReference>
<keyword evidence="2" id="KW-0347">Helicase</keyword>
<keyword evidence="2" id="KW-0067">ATP-binding</keyword>
<dbReference type="InterPro" id="IPR027417">
    <property type="entry name" value="P-loop_NTPase"/>
</dbReference>
<dbReference type="GO" id="GO:0005524">
    <property type="term" value="F:ATP binding"/>
    <property type="evidence" value="ECO:0007669"/>
    <property type="project" value="InterPro"/>
</dbReference>
<dbReference type="InterPro" id="IPR007694">
    <property type="entry name" value="DNA_helicase_DnaB-like_C"/>
</dbReference>
<evidence type="ECO:0000259" key="1">
    <source>
        <dbReference type="Pfam" id="PF03796"/>
    </source>
</evidence>
<dbReference type="Pfam" id="PF03796">
    <property type="entry name" value="DnaB_C"/>
    <property type="match status" value="1"/>
</dbReference>
<proteinExistence type="predicted"/>
<protein>
    <submittedName>
        <fullName evidence="2">Replicative helicase</fullName>
    </submittedName>
</protein>
<dbReference type="SUPFAM" id="SSF52540">
    <property type="entry name" value="P-loop containing nucleoside triphosphate hydrolases"/>
    <property type="match status" value="1"/>
</dbReference>
<dbReference type="SUPFAM" id="SSF48024">
    <property type="entry name" value="N-terminal domain of DnaB helicase"/>
    <property type="match status" value="1"/>
</dbReference>
<evidence type="ECO:0000313" key="2">
    <source>
        <dbReference type="EMBL" id="DAF55157.1"/>
    </source>
</evidence>
<dbReference type="GO" id="GO:0006260">
    <property type="term" value="P:DNA replication"/>
    <property type="evidence" value="ECO:0007669"/>
    <property type="project" value="InterPro"/>
</dbReference>
<dbReference type="Gene3D" id="3.40.50.300">
    <property type="entry name" value="P-loop containing nucleotide triphosphate hydrolases"/>
    <property type="match status" value="1"/>
</dbReference>
<name>A0A8S5SVQ5_9CAUD</name>
<keyword evidence="2" id="KW-0378">Hydrolase</keyword>